<evidence type="ECO:0000313" key="2">
    <source>
        <dbReference type="EMBL" id="QOS39346.1"/>
    </source>
</evidence>
<dbReference type="InterPro" id="IPR043148">
    <property type="entry name" value="TagF_C"/>
</dbReference>
<dbReference type="Pfam" id="PF04464">
    <property type="entry name" value="Glyphos_transf"/>
    <property type="match status" value="1"/>
</dbReference>
<dbReference type="GO" id="GO:0016020">
    <property type="term" value="C:membrane"/>
    <property type="evidence" value="ECO:0007669"/>
    <property type="project" value="InterPro"/>
</dbReference>
<dbReference type="AlphaFoldDB" id="A0A7M1XIG1"/>
<name>A0A7M1XIG1_9SPIR</name>
<dbReference type="Gene3D" id="3.40.50.12580">
    <property type="match status" value="1"/>
</dbReference>
<evidence type="ECO:0000256" key="1">
    <source>
        <dbReference type="SAM" id="MobiDB-lite"/>
    </source>
</evidence>
<evidence type="ECO:0000313" key="3">
    <source>
        <dbReference type="Proteomes" id="UP000593591"/>
    </source>
</evidence>
<dbReference type="SUPFAM" id="SSF53756">
    <property type="entry name" value="UDP-Glycosyltransferase/glycogen phosphorylase"/>
    <property type="match status" value="1"/>
</dbReference>
<gene>
    <name evidence="2" type="ORF">DYE49_02290</name>
</gene>
<reference evidence="2 3" key="1">
    <citation type="submission" date="2018-08" db="EMBL/GenBank/DDBJ databases">
        <title>The first complete genome of Treponema rectale (CHPAT), a commensal spirochete of the bovine rectum.</title>
        <authorList>
            <person name="Staton G.J."/>
            <person name="Clegg S.R."/>
            <person name="Carter S.D."/>
            <person name="Radford A.D."/>
            <person name="Darby A."/>
            <person name="Hall N."/>
            <person name="Birtles R.J."/>
            <person name="Evans N.J."/>
        </authorList>
    </citation>
    <scope>NUCLEOTIDE SEQUENCE [LARGE SCALE GENOMIC DNA]</scope>
    <source>
        <strain evidence="2 3">CHPA</strain>
    </source>
</reference>
<feature type="region of interest" description="Disordered" evidence="1">
    <location>
        <begin position="399"/>
        <end position="419"/>
    </location>
</feature>
<dbReference type="KEGG" id="trc:DYE49_02290"/>
<protein>
    <recommendedName>
        <fullName evidence="4">CDP-Glycerol:Poly(Glycerophosphate) glycerophosphotransferase</fullName>
    </recommendedName>
</protein>
<evidence type="ECO:0008006" key="4">
    <source>
        <dbReference type="Google" id="ProtNLM"/>
    </source>
</evidence>
<dbReference type="InterPro" id="IPR007554">
    <property type="entry name" value="Glycerophosphate_synth"/>
</dbReference>
<accession>A0A7M1XIG1</accession>
<dbReference type="GO" id="GO:0047355">
    <property type="term" value="F:CDP-glycerol glycerophosphotransferase activity"/>
    <property type="evidence" value="ECO:0007669"/>
    <property type="project" value="InterPro"/>
</dbReference>
<proteinExistence type="predicted"/>
<dbReference type="Proteomes" id="UP000593591">
    <property type="component" value="Chromosome"/>
</dbReference>
<organism evidence="2 3">
    <name type="scientific">Treponema rectale</name>
    <dbReference type="NCBI Taxonomy" id="744512"/>
    <lineage>
        <taxon>Bacteria</taxon>
        <taxon>Pseudomonadati</taxon>
        <taxon>Spirochaetota</taxon>
        <taxon>Spirochaetia</taxon>
        <taxon>Spirochaetales</taxon>
        <taxon>Treponemataceae</taxon>
        <taxon>Treponema</taxon>
    </lineage>
</organism>
<dbReference type="EMBL" id="CP031517">
    <property type="protein sequence ID" value="QOS39346.1"/>
    <property type="molecule type" value="Genomic_DNA"/>
</dbReference>
<sequence>MISLGVRQMKKAIKKVLDLLKSILRPIKKKYLEIRNFSRVKKASHHHQKTHIVFLCQFESCWDKFKPLFVDLIHKNKKTTLLVINDDNSTLPYYQKTFTNKVTIFEREYPEYCVKYEKGILKKLKPSYVVYTRPYNHYLPTDLRSFNALKYSKTAFINYYYPIDCVFSLIQDILPTINLFIAGNTGEKNYFDKLCSRGVSKGYQKAIDYGFPQFENLYADIGQESDFRQKDRIKVIWTPRWLDDDSELGGSNFLRYHQKLLDFFIDNDSYSLIFRPHPLMFNDLIQKGKFTQEEKNKVIHRIKESENCVYDESSYYFHNFKNSNILITDYSSVIPEYFLTNNPIIYCEKNHNYNIFDDTTKEMIDCNYRVSNMDELLSSLKDITHTDSKKNAREKQIRKFMSKQEHSSHRIVEELTDKD</sequence>